<evidence type="ECO:0000259" key="11">
    <source>
        <dbReference type="Pfam" id="PF14214"/>
    </source>
</evidence>
<feature type="domain" description="DNA helicase Pif1-like DEAD-box helicase" evidence="10">
    <location>
        <begin position="1002"/>
        <end position="1213"/>
    </location>
</feature>
<keyword evidence="4" id="KW-0800">Toxin</keyword>
<feature type="coiled-coil region" evidence="8">
    <location>
        <begin position="1652"/>
        <end position="1679"/>
    </location>
</feature>
<keyword evidence="5" id="KW-1053">Target membrane</keyword>
<evidence type="ECO:0000256" key="7">
    <source>
        <dbReference type="RuleBase" id="RU363044"/>
    </source>
</evidence>
<keyword evidence="4" id="KW-0528">Neurotoxin</keyword>
<keyword evidence="14" id="KW-1185">Reference proteome</keyword>
<dbReference type="SUPFAM" id="SSF52540">
    <property type="entry name" value="P-loop containing nucleoside triphosphate hydrolases"/>
    <property type="match status" value="2"/>
</dbReference>
<dbReference type="PROSITE" id="PS50297">
    <property type="entry name" value="ANK_REP_REGION"/>
    <property type="match status" value="2"/>
</dbReference>
<evidence type="ECO:0000313" key="14">
    <source>
        <dbReference type="Proteomes" id="UP001235939"/>
    </source>
</evidence>
<dbReference type="InterPro" id="IPR027417">
    <property type="entry name" value="P-loop_NTPase"/>
</dbReference>
<evidence type="ECO:0000259" key="12">
    <source>
        <dbReference type="Pfam" id="PF21530"/>
    </source>
</evidence>
<dbReference type="Gene3D" id="3.40.50.300">
    <property type="entry name" value="P-loop containing nucleotide triphosphate hydrolases"/>
    <property type="match status" value="1"/>
</dbReference>
<evidence type="ECO:0000256" key="5">
    <source>
        <dbReference type="ARBA" id="ARBA00023298"/>
    </source>
</evidence>
<organism evidence="13 14">
    <name type="scientific">Cordylochernes scorpioides</name>
    <dbReference type="NCBI Taxonomy" id="51811"/>
    <lineage>
        <taxon>Eukaryota</taxon>
        <taxon>Metazoa</taxon>
        <taxon>Ecdysozoa</taxon>
        <taxon>Arthropoda</taxon>
        <taxon>Chelicerata</taxon>
        <taxon>Arachnida</taxon>
        <taxon>Pseudoscorpiones</taxon>
        <taxon>Cheliferoidea</taxon>
        <taxon>Chernetidae</taxon>
        <taxon>Cordylochernes</taxon>
    </lineage>
</organism>
<keyword evidence="7" id="KW-0347">Helicase</keyword>
<keyword evidence="2" id="KW-0268">Exocytosis</keyword>
<evidence type="ECO:0000313" key="13">
    <source>
        <dbReference type="EMBL" id="UYV77959.1"/>
    </source>
</evidence>
<dbReference type="Pfam" id="PF05970">
    <property type="entry name" value="PIF1"/>
    <property type="match status" value="1"/>
</dbReference>
<keyword evidence="7" id="KW-0547">Nucleotide-binding</keyword>
<comment type="catalytic activity">
    <reaction evidence="7">
        <text>ATP + H2O = ADP + phosphate + H(+)</text>
        <dbReference type="Rhea" id="RHEA:13065"/>
        <dbReference type="ChEBI" id="CHEBI:15377"/>
        <dbReference type="ChEBI" id="CHEBI:15378"/>
        <dbReference type="ChEBI" id="CHEBI:30616"/>
        <dbReference type="ChEBI" id="CHEBI:43474"/>
        <dbReference type="ChEBI" id="CHEBI:456216"/>
        <dbReference type="EC" id="5.6.2.3"/>
    </reaction>
</comment>
<evidence type="ECO:0000256" key="1">
    <source>
        <dbReference type="ARBA" id="ARBA00004175"/>
    </source>
</evidence>
<comment type="similarity">
    <text evidence="7">Belongs to the helicase family.</text>
</comment>
<gene>
    <name evidence="13" type="ORF">LAZ67_15003037</name>
</gene>
<keyword evidence="7" id="KW-0227">DNA damage</keyword>
<dbReference type="Gene3D" id="1.25.40.20">
    <property type="entry name" value="Ankyrin repeat-containing domain"/>
    <property type="match status" value="1"/>
</dbReference>
<feature type="compositionally biased region" description="Polar residues" evidence="9">
    <location>
        <begin position="40"/>
        <end position="50"/>
    </location>
</feature>
<name>A0ABY6LB66_9ARAC</name>
<dbReference type="SUPFAM" id="SSF48403">
    <property type="entry name" value="Ankyrin repeat"/>
    <property type="match status" value="1"/>
</dbReference>
<dbReference type="PANTHER" id="PTHR10492">
    <property type="match status" value="1"/>
</dbReference>
<dbReference type="Pfam" id="PF14214">
    <property type="entry name" value="Helitron_like_N"/>
    <property type="match status" value="1"/>
</dbReference>
<evidence type="ECO:0000256" key="6">
    <source>
        <dbReference type="PROSITE-ProRule" id="PRU00023"/>
    </source>
</evidence>
<keyword evidence="7" id="KW-0067">ATP-binding</keyword>
<dbReference type="InterPro" id="IPR010285">
    <property type="entry name" value="DNA_helicase_pif1-like_DEAD"/>
</dbReference>
<dbReference type="Pfam" id="PF12796">
    <property type="entry name" value="Ank_2"/>
    <property type="match status" value="1"/>
</dbReference>
<dbReference type="EC" id="5.6.2.3" evidence="7"/>
<keyword evidence="6" id="KW-0040">ANK repeat</keyword>
<keyword evidence="7" id="KW-0378">Hydrolase</keyword>
<dbReference type="InterPro" id="IPR002110">
    <property type="entry name" value="Ankyrin_rpt"/>
</dbReference>
<evidence type="ECO:0000256" key="8">
    <source>
        <dbReference type="SAM" id="Coils"/>
    </source>
</evidence>
<dbReference type="InterPro" id="IPR036770">
    <property type="entry name" value="Ankyrin_rpt-contain_sf"/>
</dbReference>
<dbReference type="InterPro" id="IPR025476">
    <property type="entry name" value="Helitron_helicase-like"/>
</dbReference>
<proteinExistence type="inferred from homology"/>
<dbReference type="PROSITE" id="PS50088">
    <property type="entry name" value="ANK_REPEAT"/>
    <property type="match status" value="2"/>
</dbReference>
<dbReference type="Pfam" id="PF21530">
    <property type="entry name" value="Pif1_2B_dom"/>
    <property type="match status" value="1"/>
</dbReference>
<dbReference type="Proteomes" id="UP001235939">
    <property type="component" value="Chromosome 15"/>
</dbReference>
<protein>
    <recommendedName>
        <fullName evidence="7">ATP-dependent DNA helicase</fullName>
        <ecNumber evidence="7">5.6.2.3</ecNumber>
    </recommendedName>
</protein>
<evidence type="ECO:0000256" key="4">
    <source>
        <dbReference type="ARBA" id="ARBA00023028"/>
    </source>
</evidence>
<keyword evidence="4" id="KW-0638">Presynaptic neurotoxin</keyword>
<keyword evidence="7" id="KW-0233">DNA recombination</keyword>
<dbReference type="InterPro" id="IPR049163">
    <property type="entry name" value="Pif1-like_2B_dom"/>
</dbReference>
<sequence>MPPKRKSIGRSTSQGRSKKISRASESVQQRNARLEADRIQTAQASSNESIAQRETRLGTNRERNVRSRRTLHADLNRAAFHYDAEYDYSLHPSVVIDKMDKLCKFCDALKFKNETPGMCCAGGKVKLPELHLPPEPLSTLISGATSQSKHFLRNIRKYNSCFQMTSFSATEIIRDNYMPTFKVQGQICHRVGSLLPLPDSDHKFLQIYFMGNTDDQVNQRCRFNSSTNQEIVSSLQNLLDQHNELVRLFKTAIERMPTDDYVVVIRADKTLAGHHERRFNAPTIDEVAILIVGEEFNSRDIVIHRRDDNLQRVSETHRSYDALQYPILFWQGEDGYHFNIKMRDPKTGAEIDKKISAMNFYSYRLMSRANRDNHILKCRTLFQQYIVDMYVKIETERLLFIRLNQTKLRSENYIHLRDAIATDENPNDLRKMIILPATFAGSPRHMHEYAQDAMTYVRVYGRPDLFITFTCNPRWEEIRELLLPGQSPSDRPDIIARVFNQKLRALMHFIVKYRVFGASQCWMYSIEWQKRGLPHAHILIWLIDKITPDQIDQVISTEIPDIAIDPDLFEVVAKNMIHGPCGAINNNSPCMKDGKCTKRYPRDLHAETITGVDGYPQYRRRSTQDGGKCITIKVHNIAIEVDNRWIVPYSPLLSRTFKAHINVEYCNSVKSIKYICKYVNKGSDMAVFGVKNASAPIDEVQRYQLGRYICSNEAVWRILSFSIHERYPTVVHLAVHLENGQRVYFTAENVRERAASPPQTTLTAFFSLCRGDLFAKTLRYSDVPKYYTWNASEKKFQRRKQGKPVEGHPNIYSSDALGRLYTVHPSNQECFYLRLLLVNVCGPESFQELRTVNGKVCSTYREACQELYLLENDAHWDTTLADASSTAQPHKIRMLFAILLTTCFPSKPMDLWEKYKDSMSEDILHHLRAANLDLQFTPEIYNRALVLIEDICLAIANKRLGQMGLCAPNRSANDSYDRDLQRETHFDVDDLSVFVERNLSKLVPEQRIAYDTLMQAISDQRGGLYFLDAPGGTGKTFLINLILATIRSRNEIAVAIASSGIAATLLDGGRTAHSALKLPLNLHTIETPTCNISKNSGMGKVLQTCKLIIWDECTMAQKKGLEALDRTLKDLRANGNSFGGALILLSGDFRQTLPVIPRSTPADELNACLKSSVLWPQVKKLMLKTNMRVHLQNDASAERFAKQLLNIGNGKMTIDPTSQCITLPTSFCTLTSSKEELIQKVFPNIAQNYRNLQWLSERAILAAKNIDVNDINFCVQNWVPGEERTYTSIDTVLNEDEAVNYPTEFLNCLDLPGFPPHVLQLKTGVPIILLRNINPPKLCNGTRLSVKTMMNNIIEATILNGKFKGQDVLLPRIPLFPPDLPFEFKRLQFPVRTAFSMTINKAQGQSLKVCGLNLEVPCFSHGQLYVASSRVGNPSNLYVYTPDKTGTYTCNSSNGLFRYLHLQQFQWFMQVPTPATVPMVYAVMESDNLKIFNLLEAVRKGDLAKIKYLINEGVDVNGTDKLGQTPLHLASESGNLNVIKLLIEYGADIEARNSFNQTPLHFAAKHEHTSIIIELINSGALVQRFFKDDVERSLHLRHIRHKTMDIEQFVNKNMPDLSNLSNINYTINRIGELFKIYPYFKTNSQVIGYDQVDASDELRERYRREISESKKEVDQYLYKLKQHAISKLESRRVRELIMWLSAQENISNVDSLYNITVRHLIKTLGKNGVHNINETIENLGLGINITCRYLLNYINTHVGALKIVENFPY</sequence>
<evidence type="ECO:0000256" key="9">
    <source>
        <dbReference type="SAM" id="MobiDB-lite"/>
    </source>
</evidence>
<reference evidence="13 14" key="1">
    <citation type="submission" date="2022-01" db="EMBL/GenBank/DDBJ databases">
        <title>A chromosomal length assembly of Cordylochernes scorpioides.</title>
        <authorList>
            <person name="Zeh D."/>
            <person name="Zeh J."/>
        </authorList>
    </citation>
    <scope>NUCLEOTIDE SEQUENCE [LARGE SCALE GENOMIC DNA]</scope>
    <source>
        <strain evidence="13">IN4F17</strain>
        <tissue evidence="13">Whole Body</tissue>
    </source>
</reference>
<comment type="subcellular location">
    <subcellularLocation>
        <location evidence="1">Target cell membrane</location>
    </subcellularLocation>
</comment>
<keyword evidence="3" id="KW-0472">Membrane</keyword>
<dbReference type="SMART" id="SM00248">
    <property type="entry name" value="ANK"/>
    <property type="match status" value="3"/>
</dbReference>
<keyword evidence="8" id="KW-0175">Coiled coil</keyword>
<accession>A0ABY6LB66</accession>
<feature type="domain" description="Helitron helicase-like" evidence="11">
    <location>
        <begin position="360"/>
        <end position="540"/>
    </location>
</feature>
<feature type="repeat" description="ANK" evidence="6">
    <location>
        <begin position="1522"/>
        <end position="1554"/>
    </location>
</feature>
<feature type="repeat" description="ANK" evidence="6">
    <location>
        <begin position="1555"/>
        <end position="1580"/>
    </location>
</feature>
<keyword evidence="7" id="KW-0234">DNA repair</keyword>
<evidence type="ECO:0000259" key="10">
    <source>
        <dbReference type="Pfam" id="PF05970"/>
    </source>
</evidence>
<feature type="region of interest" description="Disordered" evidence="9">
    <location>
        <begin position="1"/>
        <end position="65"/>
    </location>
</feature>
<feature type="domain" description="DNA helicase Pif1-like 2B" evidence="12">
    <location>
        <begin position="1304"/>
        <end position="1347"/>
    </location>
</feature>
<dbReference type="EMBL" id="CP092877">
    <property type="protein sequence ID" value="UYV77959.1"/>
    <property type="molecule type" value="Genomic_DNA"/>
</dbReference>
<keyword evidence="3" id="KW-1052">Target cell membrane</keyword>
<dbReference type="PANTHER" id="PTHR10492:SF57">
    <property type="entry name" value="ATP-DEPENDENT DNA HELICASE"/>
    <property type="match status" value="1"/>
</dbReference>
<evidence type="ECO:0000256" key="3">
    <source>
        <dbReference type="ARBA" id="ARBA00022537"/>
    </source>
</evidence>
<evidence type="ECO:0000256" key="2">
    <source>
        <dbReference type="ARBA" id="ARBA00022483"/>
    </source>
</evidence>
<comment type="cofactor">
    <cofactor evidence="7">
        <name>Mg(2+)</name>
        <dbReference type="ChEBI" id="CHEBI:18420"/>
    </cofactor>
</comment>
<feature type="compositionally biased region" description="Basic and acidic residues" evidence="9">
    <location>
        <begin position="51"/>
        <end position="65"/>
    </location>
</feature>